<keyword evidence="1" id="KW-1133">Transmembrane helix</keyword>
<evidence type="ECO:0000313" key="4">
    <source>
        <dbReference type="Proteomes" id="UP000829476"/>
    </source>
</evidence>
<dbReference type="EMBL" id="CP094326">
    <property type="protein sequence ID" value="UNY98704.1"/>
    <property type="molecule type" value="Genomic_DNA"/>
</dbReference>
<evidence type="ECO:0000313" key="3">
    <source>
        <dbReference type="EMBL" id="UNY98704.1"/>
    </source>
</evidence>
<feature type="signal peptide" evidence="2">
    <location>
        <begin position="1"/>
        <end position="22"/>
    </location>
</feature>
<evidence type="ECO:0000256" key="2">
    <source>
        <dbReference type="SAM" id="SignalP"/>
    </source>
</evidence>
<gene>
    <name evidence="3" type="ORF">MQE36_16705</name>
</gene>
<proteinExistence type="predicted"/>
<protein>
    <submittedName>
        <fullName evidence="3">DUF4129 domain-containing protein</fullName>
    </submittedName>
</protein>
<keyword evidence="1" id="KW-0472">Membrane</keyword>
<dbReference type="RefSeq" id="WP_242937110.1">
    <property type="nucleotide sequence ID" value="NZ_CP094326.1"/>
</dbReference>
<organism evidence="3 4">
    <name type="scientific">Zhouia spongiae</name>
    <dbReference type="NCBI Taxonomy" id="2202721"/>
    <lineage>
        <taxon>Bacteria</taxon>
        <taxon>Pseudomonadati</taxon>
        <taxon>Bacteroidota</taxon>
        <taxon>Flavobacteriia</taxon>
        <taxon>Flavobacteriales</taxon>
        <taxon>Flavobacteriaceae</taxon>
        <taxon>Zhouia</taxon>
    </lineage>
</organism>
<sequence length="248" mass="28978">MKNTVFFLLFFAHSLLCCCLYAQSGLPAQKDSLQLDREPVKSRSFGSDFKEKYSGDAYNYQESVAGKGWFTRFKEWLAERLSNLFDFDTPADAQSVADTIFKVFYVLIIIAVIFIIVKLIMNREGRWVFGKSGNKNILKVEDIENHIHITDFNSLILNAVNNTDYRLAVRYYYLWLLKELTNKDLIAYDAEKTNSDYLNEINNQELKDNFSYASYLYNYIWYGEFKVGKDDFDKVSGNFVQLINSIRK</sequence>
<evidence type="ECO:0000256" key="1">
    <source>
        <dbReference type="SAM" id="Phobius"/>
    </source>
</evidence>
<dbReference type="Proteomes" id="UP000829476">
    <property type="component" value="Chromosome"/>
</dbReference>
<reference evidence="3 4" key="1">
    <citation type="journal article" date="2018" name="Int. J. Syst. Evol. Microbiol.">
        <title>Zhouia spongiae sp. nov., isolated from a marine sponge.</title>
        <authorList>
            <person name="Zhuang L."/>
            <person name="Lin B."/>
            <person name="Qin F."/>
            <person name="Luo L."/>
        </authorList>
    </citation>
    <scope>NUCLEOTIDE SEQUENCE [LARGE SCALE GENOMIC DNA]</scope>
    <source>
        <strain evidence="3 4">HN-Y44</strain>
    </source>
</reference>
<feature type="transmembrane region" description="Helical" evidence="1">
    <location>
        <begin position="103"/>
        <end position="121"/>
    </location>
</feature>
<keyword evidence="2" id="KW-0732">Signal</keyword>
<keyword evidence="4" id="KW-1185">Reference proteome</keyword>
<accession>A0ABY3YLN0</accession>
<keyword evidence="1" id="KW-0812">Transmembrane</keyword>
<name>A0ABY3YLN0_9FLAO</name>
<feature type="chain" id="PRO_5047547628" evidence="2">
    <location>
        <begin position="23"/>
        <end position="248"/>
    </location>
</feature>